<reference evidence="2" key="1">
    <citation type="submission" date="2022-11" db="UniProtKB">
        <authorList>
            <consortium name="WormBaseParasite"/>
        </authorList>
    </citation>
    <scope>IDENTIFICATION</scope>
</reference>
<evidence type="ECO:0000313" key="2">
    <source>
        <dbReference type="WBParaSite" id="PgR236_g002_t01"/>
    </source>
</evidence>
<proteinExistence type="predicted"/>
<dbReference type="AlphaFoldDB" id="A0A915CJA2"/>
<name>A0A915CJA2_PARUN</name>
<accession>A0A915CJA2</accession>
<evidence type="ECO:0000313" key="1">
    <source>
        <dbReference type="Proteomes" id="UP000887569"/>
    </source>
</evidence>
<sequence length="71" mass="7813">FRFSGGRSNPLWTLSSRIFPPIEAPVVVADVLPPSPSFIRSYLFAQPKRLFSFTVSDRSIGANAINSQLTS</sequence>
<keyword evidence="1" id="KW-1185">Reference proteome</keyword>
<organism evidence="1 2">
    <name type="scientific">Parascaris univalens</name>
    <name type="common">Nematode worm</name>
    <dbReference type="NCBI Taxonomy" id="6257"/>
    <lineage>
        <taxon>Eukaryota</taxon>
        <taxon>Metazoa</taxon>
        <taxon>Ecdysozoa</taxon>
        <taxon>Nematoda</taxon>
        <taxon>Chromadorea</taxon>
        <taxon>Rhabditida</taxon>
        <taxon>Spirurina</taxon>
        <taxon>Ascaridomorpha</taxon>
        <taxon>Ascaridoidea</taxon>
        <taxon>Ascarididae</taxon>
        <taxon>Parascaris</taxon>
    </lineage>
</organism>
<dbReference type="WBParaSite" id="PgR236_g002_t01">
    <property type="protein sequence ID" value="PgR236_g002_t01"/>
    <property type="gene ID" value="PgR236_g002"/>
</dbReference>
<dbReference type="Proteomes" id="UP000887569">
    <property type="component" value="Unplaced"/>
</dbReference>
<protein>
    <submittedName>
        <fullName evidence="2">Uncharacterized protein</fullName>
    </submittedName>
</protein>